<name>A0A267H8I6_9PLAT</name>
<accession>A0A267H8I6</accession>
<feature type="non-terminal residue" evidence="2">
    <location>
        <position position="1"/>
    </location>
</feature>
<dbReference type="EMBL" id="NIVC01000020">
    <property type="protein sequence ID" value="PAA93859.1"/>
    <property type="molecule type" value="Genomic_DNA"/>
</dbReference>
<keyword evidence="3" id="KW-1185">Reference proteome</keyword>
<feature type="region of interest" description="Disordered" evidence="1">
    <location>
        <begin position="1"/>
        <end position="71"/>
    </location>
</feature>
<organism evidence="2 3">
    <name type="scientific">Macrostomum lignano</name>
    <dbReference type="NCBI Taxonomy" id="282301"/>
    <lineage>
        <taxon>Eukaryota</taxon>
        <taxon>Metazoa</taxon>
        <taxon>Spiralia</taxon>
        <taxon>Lophotrochozoa</taxon>
        <taxon>Platyhelminthes</taxon>
        <taxon>Rhabditophora</taxon>
        <taxon>Macrostomorpha</taxon>
        <taxon>Macrostomida</taxon>
        <taxon>Macrostomidae</taxon>
        <taxon>Macrostomum</taxon>
    </lineage>
</organism>
<proteinExistence type="predicted"/>
<dbReference type="Proteomes" id="UP000215902">
    <property type="component" value="Unassembled WGS sequence"/>
</dbReference>
<reference evidence="2 3" key="1">
    <citation type="submission" date="2017-06" db="EMBL/GenBank/DDBJ databases">
        <title>A platform for efficient transgenesis in Macrostomum lignano, a flatworm model organism for stem cell research.</title>
        <authorList>
            <person name="Berezikov E."/>
        </authorList>
    </citation>
    <scope>NUCLEOTIDE SEQUENCE [LARGE SCALE GENOMIC DNA]</scope>
    <source>
        <strain evidence="2">DV1</strain>
        <tissue evidence="2">Whole organism</tissue>
    </source>
</reference>
<comment type="caution">
    <text evidence="2">The sequence shown here is derived from an EMBL/GenBank/DDBJ whole genome shotgun (WGS) entry which is preliminary data.</text>
</comment>
<protein>
    <submittedName>
        <fullName evidence="2">Uncharacterized protein</fullName>
    </submittedName>
</protein>
<evidence type="ECO:0000313" key="2">
    <source>
        <dbReference type="EMBL" id="PAA93859.1"/>
    </source>
</evidence>
<evidence type="ECO:0000256" key="1">
    <source>
        <dbReference type="SAM" id="MobiDB-lite"/>
    </source>
</evidence>
<feature type="compositionally biased region" description="Low complexity" evidence="1">
    <location>
        <begin position="41"/>
        <end position="59"/>
    </location>
</feature>
<gene>
    <name evidence="2" type="ORF">BOX15_Mlig030464g1</name>
</gene>
<dbReference type="AlphaFoldDB" id="A0A267H8I6"/>
<feature type="compositionally biased region" description="Polar residues" evidence="1">
    <location>
        <begin position="1"/>
        <end position="11"/>
    </location>
</feature>
<evidence type="ECO:0000313" key="3">
    <source>
        <dbReference type="Proteomes" id="UP000215902"/>
    </source>
</evidence>
<sequence length="127" mass="12635">GSAASGMTATRLTRVEEEDGDRENPFRPGGQLAQEAAGFVAQSDPASPAAAAGDAAPASNGKESQVASPRALEDTVRLVTTPAPGGGDGLAATEGEVAMALNRPEQAEKVELGGSGGRKGRGCCLLM</sequence>